<dbReference type="Gene3D" id="3.30.450.20">
    <property type="entry name" value="PAS domain"/>
    <property type="match status" value="2"/>
</dbReference>
<feature type="transmembrane region" description="Helical" evidence="8">
    <location>
        <begin position="137"/>
        <end position="158"/>
    </location>
</feature>
<evidence type="ECO:0000259" key="9">
    <source>
        <dbReference type="PROSITE" id="PS50109"/>
    </source>
</evidence>
<keyword evidence="13" id="KW-1185">Reference proteome</keyword>
<keyword evidence="3 7" id="KW-0597">Phosphoprotein</keyword>
<dbReference type="SMART" id="SM00091">
    <property type="entry name" value="PAS"/>
    <property type="match status" value="2"/>
</dbReference>
<dbReference type="PANTHER" id="PTHR45339">
    <property type="entry name" value="HYBRID SIGNAL TRANSDUCTION HISTIDINE KINASE J"/>
    <property type="match status" value="1"/>
</dbReference>
<dbReference type="InterPro" id="IPR036097">
    <property type="entry name" value="HisK_dim/P_sf"/>
</dbReference>
<feature type="modified residue" description="4-aspartylphosphate" evidence="7">
    <location>
        <position position="879"/>
    </location>
</feature>
<dbReference type="AlphaFoldDB" id="A0A848GAB7"/>
<dbReference type="InterPro" id="IPR035965">
    <property type="entry name" value="PAS-like_dom_sf"/>
</dbReference>
<feature type="domain" description="Histidine kinase" evidence="9">
    <location>
        <begin position="577"/>
        <end position="797"/>
    </location>
</feature>
<keyword evidence="8" id="KW-1133">Transmembrane helix</keyword>
<dbReference type="InterPro" id="IPR003661">
    <property type="entry name" value="HisK_dim/P_dom"/>
</dbReference>
<sequence>MHATGRSRLSPIQINRTMATHFHRTRTLVSPRLRPEMYWSIALTALLLIGRALPASNFFTAQGYLPVHTVLEFVGISVSVMVFALAWNLRRQPGNSHNLILGIGFLSIGLIDLAHTLSYAGMPDLITPNGPEKAINFWLAGRLVAALVLLSVALRSVVFWSLAKCYVALLAGLGLAAAVWWAELGLGQWLPRTFIAGQGLTGFKIGFEYVLAAMYGLAAILLVLRGRHSRRDDLSWLAAAAWVLGLAEMFFTLYANVTDLFNLLGHVYKAIAFIFVYRALFVSGVQAPYHELRESDQMLSNILDTTRDGFLRTDVEGWVLDVNPAYVRLSGYTRQELLRMQLQDLVADHDASSLAGLLQRLIEHGSGLCEFRNRRRDGSIWDVEISATYRMVDGGQFLVFVRDITDRKNSDRLLLQRERDLKSVLDNMPSMIGYWGRDLRNRLGNHAYATWFGIDPATMPGMHIREVIGEALYQLNLPYIEAVLRGEAQSFERAIPLPDGRGVRYSLANYLPDVHDGEVVGFYVLVSDITPIKLVQAELEKYKTHLEDLVIERTRELANAKLAAETANVAKSAFLANMSHEIRTPLNAILGMSNILRREGVSPKQETRLDNINTAAQHLLASINAILDLSKIEAGKFTLEEAPVDIDSLLSNIRSILSDSLKAKGLRLVIEAAAMPCDMVGDAVRLQQALLNYVANAVKFTDHGTVTVRVGVVSESVGSALLRFEVQDTGIGIAPDAARQLFNAFHQADNSMTRKYGGTGLGLAITRRLAELMGGEVGVDSEPGVGSTFWFSARLTRRSLPVRALPEGDGDAERAIRERHAGKRILIVDDEPINREVAQIQLEALDLLVDVAEDGIQAVERAREKAGTGATAYAAILMDMQMPNMNGLEATRLIRDIPGCRRIPIVAMTANAFAEDKARCFAAGMDDFLTKPFEPAALYALLLRVLEA</sequence>
<dbReference type="SMART" id="SM00388">
    <property type="entry name" value="HisKA"/>
    <property type="match status" value="1"/>
</dbReference>
<dbReference type="EC" id="2.7.13.3" evidence="2"/>
<dbReference type="InterPro" id="IPR001789">
    <property type="entry name" value="Sig_transdc_resp-reg_receiver"/>
</dbReference>
<dbReference type="PRINTS" id="PR00344">
    <property type="entry name" value="BCTRLSENSOR"/>
</dbReference>
<evidence type="ECO:0000256" key="3">
    <source>
        <dbReference type="ARBA" id="ARBA00022553"/>
    </source>
</evidence>
<dbReference type="CDD" id="cd16922">
    <property type="entry name" value="HATPase_EvgS-ArcB-TorS-like"/>
    <property type="match status" value="1"/>
</dbReference>
<feature type="transmembrane region" description="Helical" evidence="8">
    <location>
        <begin position="165"/>
        <end position="182"/>
    </location>
</feature>
<dbReference type="GO" id="GO:0006355">
    <property type="term" value="P:regulation of DNA-templated transcription"/>
    <property type="evidence" value="ECO:0007669"/>
    <property type="project" value="InterPro"/>
</dbReference>
<gene>
    <name evidence="12" type="ORF">HHL15_16435</name>
</gene>
<comment type="caution">
    <text evidence="12">The sequence shown here is derived from an EMBL/GenBank/DDBJ whole genome shotgun (WGS) entry which is preliminary data.</text>
</comment>
<evidence type="ECO:0000256" key="4">
    <source>
        <dbReference type="ARBA" id="ARBA00023012"/>
    </source>
</evidence>
<dbReference type="GO" id="GO:0000155">
    <property type="term" value="F:phosphorelay sensor kinase activity"/>
    <property type="evidence" value="ECO:0007669"/>
    <property type="project" value="InterPro"/>
</dbReference>
<evidence type="ECO:0000256" key="1">
    <source>
        <dbReference type="ARBA" id="ARBA00000085"/>
    </source>
</evidence>
<keyword evidence="4" id="KW-0902">Two-component regulatory system</keyword>
<dbReference type="EMBL" id="JABBGA010000014">
    <property type="protein sequence ID" value="NML27343.1"/>
    <property type="molecule type" value="Genomic_DNA"/>
</dbReference>
<feature type="transmembrane region" description="Helical" evidence="8">
    <location>
        <begin position="236"/>
        <end position="255"/>
    </location>
</feature>
<dbReference type="InterPro" id="IPR003594">
    <property type="entry name" value="HATPase_dom"/>
</dbReference>
<dbReference type="InterPro" id="IPR011006">
    <property type="entry name" value="CheY-like_superfamily"/>
</dbReference>
<dbReference type="PANTHER" id="PTHR45339:SF1">
    <property type="entry name" value="HYBRID SIGNAL TRANSDUCTION HISTIDINE KINASE J"/>
    <property type="match status" value="1"/>
</dbReference>
<dbReference type="Proteomes" id="UP000580043">
    <property type="component" value="Unassembled WGS sequence"/>
</dbReference>
<dbReference type="InterPro" id="IPR013656">
    <property type="entry name" value="PAS_4"/>
</dbReference>
<dbReference type="SMART" id="SM00387">
    <property type="entry name" value="HATPase_c"/>
    <property type="match status" value="1"/>
</dbReference>
<dbReference type="Pfam" id="PF00989">
    <property type="entry name" value="PAS"/>
    <property type="match status" value="1"/>
</dbReference>
<comment type="catalytic activity">
    <reaction evidence="1">
        <text>ATP + protein L-histidine = ADP + protein N-phospho-L-histidine.</text>
        <dbReference type="EC" id="2.7.13.3"/>
    </reaction>
</comment>
<dbReference type="Pfam" id="PF00072">
    <property type="entry name" value="Response_reg"/>
    <property type="match status" value="1"/>
</dbReference>
<keyword evidence="8" id="KW-0472">Membrane</keyword>
<dbReference type="NCBIfam" id="TIGR00229">
    <property type="entry name" value="sensory_box"/>
    <property type="match status" value="2"/>
</dbReference>
<dbReference type="SUPFAM" id="SSF52172">
    <property type="entry name" value="CheY-like"/>
    <property type="match status" value="1"/>
</dbReference>
<feature type="transmembrane region" description="Helical" evidence="8">
    <location>
        <begin position="99"/>
        <end position="117"/>
    </location>
</feature>
<evidence type="ECO:0000256" key="5">
    <source>
        <dbReference type="ARBA" id="ARBA00058004"/>
    </source>
</evidence>
<evidence type="ECO:0000313" key="12">
    <source>
        <dbReference type="EMBL" id="NML27343.1"/>
    </source>
</evidence>
<evidence type="ECO:0000313" key="13">
    <source>
        <dbReference type="Proteomes" id="UP000580043"/>
    </source>
</evidence>
<dbReference type="SUPFAM" id="SSF47384">
    <property type="entry name" value="Homodimeric domain of signal transducing histidine kinase"/>
    <property type="match status" value="1"/>
</dbReference>
<dbReference type="SMART" id="SM00448">
    <property type="entry name" value="REC"/>
    <property type="match status" value="1"/>
</dbReference>
<dbReference type="InterPro" id="IPR004358">
    <property type="entry name" value="Sig_transdc_His_kin-like_C"/>
</dbReference>
<dbReference type="InterPro" id="IPR033425">
    <property type="entry name" value="MASE3"/>
</dbReference>
<feature type="transmembrane region" description="Helical" evidence="8">
    <location>
        <begin position="202"/>
        <end position="224"/>
    </location>
</feature>
<dbReference type="InterPro" id="IPR036890">
    <property type="entry name" value="HATPase_C_sf"/>
</dbReference>
<evidence type="ECO:0000256" key="2">
    <source>
        <dbReference type="ARBA" id="ARBA00012438"/>
    </source>
</evidence>
<dbReference type="Pfam" id="PF17159">
    <property type="entry name" value="MASE3"/>
    <property type="match status" value="1"/>
</dbReference>
<dbReference type="SUPFAM" id="SSF55785">
    <property type="entry name" value="PYP-like sensor domain (PAS domain)"/>
    <property type="match status" value="2"/>
</dbReference>
<comment type="function">
    <text evidence="5">Member of the two-component regulatory system BvgS/BvgA. Phosphorylates BvgA via a four-step phosphorelay in response to environmental signals.</text>
</comment>
<evidence type="ECO:0000259" key="10">
    <source>
        <dbReference type="PROSITE" id="PS50110"/>
    </source>
</evidence>
<evidence type="ECO:0000256" key="7">
    <source>
        <dbReference type="PROSITE-ProRule" id="PRU00169"/>
    </source>
</evidence>
<dbReference type="Gene3D" id="1.10.287.130">
    <property type="match status" value="1"/>
</dbReference>
<dbReference type="Gene3D" id="3.30.565.10">
    <property type="entry name" value="Histidine kinase-like ATPase, C-terminal domain"/>
    <property type="match status" value="1"/>
</dbReference>
<keyword evidence="8" id="KW-0812">Transmembrane</keyword>
<dbReference type="Pfam" id="PF00512">
    <property type="entry name" value="HisKA"/>
    <property type="match status" value="1"/>
</dbReference>
<organism evidence="12 13">
    <name type="scientific">Zoogloea dura</name>
    <dbReference type="NCBI Taxonomy" id="2728840"/>
    <lineage>
        <taxon>Bacteria</taxon>
        <taxon>Pseudomonadati</taxon>
        <taxon>Pseudomonadota</taxon>
        <taxon>Betaproteobacteria</taxon>
        <taxon>Rhodocyclales</taxon>
        <taxon>Zoogloeaceae</taxon>
        <taxon>Zoogloea</taxon>
    </lineage>
</organism>
<feature type="domain" description="Response regulatory" evidence="10">
    <location>
        <begin position="824"/>
        <end position="946"/>
    </location>
</feature>
<dbReference type="InterPro" id="IPR000014">
    <property type="entry name" value="PAS"/>
</dbReference>
<dbReference type="InterPro" id="IPR013767">
    <property type="entry name" value="PAS_fold"/>
</dbReference>
<evidence type="ECO:0000256" key="6">
    <source>
        <dbReference type="ARBA" id="ARBA00070152"/>
    </source>
</evidence>
<feature type="transmembrane region" description="Helical" evidence="8">
    <location>
        <begin position="64"/>
        <end position="87"/>
    </location>
</feature>
<dbReference type="Pfam" id="PF02518">
    <property type="entry name" value="HATPase_c"/>
    <property type="match status" value="1"/>
</dbReference>
<dbReference type="Pfam" id="PF08448">
    <property type="entry name" value="PAS_4"/>
    <property type="match status" value="1"/>
</dbReference>
<dbReference type="Gene3D" id="3.40.50.2300">
    <property type="match status" value="1"/>
</dbReference>
<name>A0A848GAB7_9RHOO</name>
<dbReference type="CDD" id="cd00082">
    <property type="entry name" value="HisKA"/>
    <property type="match status" value="1"/>
</dbReference>
<dbReference type="InterPro" id="IPR005467">
    <property type="entry name" value="His_kinase_dom"/>
</dbReference>
<proteinExistence type="predicted"/>
<reference evidence="12 13" key="1">
    <citation type="submission" date="2020-04" db="EMBL/GenBank/DDBJ databases">
        <title>Zoogloea sp. G-4-1-14 isolated from soil.</title>
        <authorList>
            <person name="Dahal R.H."/>
        </authorList>
    </citation>
    <scope>NUCLEOTIDE SEQUENCE [LARGE SCALE GENOMIC DNA]</scope>
    <source>
        <strain evidence="12 13">G-4-1-14</strain>
    </source>
</reference>
<feature type="domain" description="PAS" evidence="11">
    <location>
        <begin position="295"/>
        <end position="365"/>
    </location>
</feature>
<dbReference type="CDD" id="cd17546">
    <property type="entry name" value="REC_hyHK_CKI1_RcsC-like"/>
    <property type="match status" value="1"/>
</dbReference>
<dbReference type="RefSeq" id="WP_169146878.1">
    <property type="nucleotide sequence ID" value="NZ_JABBGA010000014.1"/>
</dbReference>
<dbReference type="PROSITE" id="PS50109">
    <property type="entry name" value="HIS_KIN"/>
    <property type="match status" value="1"/>
</dbReference>
<accession>A0A848GAB7</accession>
<dbReference type="PROSITE" id="PS50110">
    <property type="entry name" value="RESPONSE_REGULATORY"/>
    <property type="match status" value="1"/>
</dbReference>
<evidence type="ECO:0000259" key="11">
    <source>
        <dbReference type="PROSITE" id="PS50112"/>
    </source>
</evidence>
<dbReference type="FunFam" id="3.30.565.10:FF:000010">
    <property type="entry name" value="Sensor histidine kinase RcsC"/>
    <property type="match status" value="1"/>
</dbReference>
<dbReference type="CDD" id="cd00130">
    <property type="entry name" value="PAS"/>
    <property type="match status" value="2"/>
</dbReference>
<dbReference type="SUPFAM" id="SSF55874">
    <property type="entry name" value="ATPase domain of HSP90 chaperone/DNA topoisomerase II/histidine kinase"/>
    <property type="match status" value="1"/>
</dbReference>
<dbReference type="PROSITE" id="PS50112">
    <property type="entry name" value="PAS"/>
    <property type="match status" value="1"/>
</dbReference>
<evidence type="ECO:0000256" key="8">
    <source>
        <dbReference type="SAM" id="Phobius"/>
    </source>
</evidence>
<protein>
    <recommendedName>
        <fullName evidence="6">Virulence sensor protein BvgS</fullName>
        <ecNumber evidence="2">2.7.13.3</ecNumber>
    </recommendedName>
</protein>